<dbReference type="PANTHER" id="PTHR12903">
    <property type="entry name" value="MITOCHONDRIAL RIBOSOMAL PROTEIN L24"/>
    <property type="match status" value="1"/>
</dbReference>
<dbReference type="Pfam" id="PF17136">
    <property type="entry name" value="ribosomal_L24"/>
    <property type="match status" value="1"/>
</dbReference>
<dbReference type="SUPFAM" id="SSF50104">
    <property type="entry name" value="Translation proteins SH3-like domain"/>
    <property type="match status" value="1"/>
</dbReference>
<dbReference type="GO" id="GO:0003735">
    <property type="term" value="F:structural constituent of ribosome"/>
    <property type="evidence" value="ECO:0007669"/>
    <property type="project" value="InterPro"/>
</dbReference>
<evidence type="ECO:0000256" key="3">
    <source>
        <dbReference type="ARBA" id="ARBA00022980"/>
    </source>
</evidence>
<dbReference type="PROSITE" id="PS01108">
    <property type="entry name" value="RIBOSOMAL_L24"/>
    <property type="match status" value="1"/>
</dbReference>
<dbReference type="InterPro" id="IPR005824">
    <property type="entry name" value="KOW"/>
</dbReference>
<evidence type="ECO:0000259" key="8">
    <source>
        <dbReference type="SMART" id="SM00739"/>
    </source>
</evidence>
<keyword evidence="9" id="KW-0934">Plastid</keyword>
<dbReference type="SMART" id="SM00739">
    <property type="entry name" value="KOW"/>
    <property type="match status" value="1"/>
</dbReference>
<geneLocation type="plastid" evidence="9"/>
<comment type="similarity">
    <text evidence="2 7">Belongs to the universal ribosomal protein uL24 family.</text>
</comment>
<reference evidence="9" key="2">
    <citation type="submission" date="2019-04" db="EMBL/GenBank/DDBJ databases">
        <authorList>
            <person name="Pasella M."/>
        </authorList>
    </citation>
    <scope>NUCLEOTIDE SEQUENCE</scope>
    <source>
        <strain evidence="9">PD2766_6</strain>
    </source>
</reference>
<dbReference type="InterPro" id="IPR041988">
    <property type="entry name" value="Ribosomal_uL24_KOW"/>
</dbReference>
<dbReference type="NCBIfam" id="TIGR01079">
    <property type="entry name" value="rplX_bact"/>
    <property type="match status" value="1"/>
</dbReference>
<accession>A0A4D6X1Q6</accession>
<dbReference type="GO" id="GO:0003723">
    <property type="term" value="F:RNA binding"/>
    <property type="evidence" value="ECO:0007669"/>
    <property type="project" value="InterPro"/>
</dbReference>
<feature type="domain" description="KOW" evidence="8">
    <location>
        <begin position="6"/>
        <end position="33"/>
    </location>
</feature>
<dbReference type="InterPro" id="IPR014722">
    <property type="entry name" value="Rib_uL2_dom2"/>
</dbReference>
<evidence type="ECO:0000313" key="9">
    <source>
        <dbReference type="EMBL" id="QCI08961.1"/>
    </source>
</evidence>
<dbReference type="InterPro" id="IPR008991">
    <property type="entry name" value="Translation_prot_SH3-like_sf"/>
</dbReference>
<organism evidence="9">
    <name type="scientific">Wrangelia sp</name>
    <dbReference type="NCBI Taxonomy" id="2575620"/>
    <lineage>
        <taxon>Eukaryota</taxon>
        <taxon>Rhodophyta</taxon>
        <taxon>Florideophyceae</taxon>
        <taxon>Rhodymeniophycidae</taxon>
        <taxon>Ceramiales</taxon>
        <taxon>Ceramiaceae</taxon>
        <taxon>Wrangelia</taxon>
    </lineage>
</organism>
<dbReference type="CDD" id="cd06089">
    <property type="entry name" value="KOW_RPL26"/>
    <property type="match status" value="1"/>
</dbReference>
<gene>
    <name evidence="9" type="primary">rpl24</name>
</gene>
<proteinExistence type="inferred from homology"/>
<sequence>MKIKKKIKKGDMIEVISGIDKGKKGKIITIFHKKNSLVIETINMKTKHIKPNQSEEAGQIKYIEAPIHISNIKLITDL</sequence>
<dbReference type="InterPro" id="IPR005825">
    <property type="entry name" value="Ribosomal_uL24_CS"/>
</dbReference>
<keyword evidence="4 7" id="KW-0687">Ribonucleoprotein</keyword>
<dbReference type="GO" id="GO:1990904">
    <property type="term" value="C:ribonucleoprotein complex"/>
    <property type="evidence" value="ECO:0007669"/>
    <property type="project" value="UniProtKB-KW"/>
</dbReference>
<evidence type="ECO:0000256" key="2">
    <source>
        <dbReference type="ARBA" id="ARBA00010618"/>
    </source>
</evidence>
<evidence type="ECO:0000256" key="1">
    <source>
        <dbReference type="ARBA" id="ARBA00004072"/>
    </source>
</evidence>
<dbReference type="Pfam" id="PF00467">
    <property type="entry name" value="KOW"/>
    <property type="match status" value="1"/>
</dbReference>
<protein>
    <recommendedName>
        <fullName evidence="5">Large ribosomal subunit protein uL24c</fullName>
    </recommendedName>
    <alternativeName>
        <fullName evidence="6">50S ribosomal protein L24, chloroplastic</fullName>
    </alternativeName>
</protein>
<keyword evidence="3 7" id="KW-0689">Ribosomal protein</keyword>
<dbReference type="GO" id="GO:0005840">
    <property type="term" value="C:ribosome"/>
    <property type="evidence" value="ECO:0007669"/>
    <property type="project" value="UniProtKB-KW"/>
</dbReference>
<evidence type="ECO:0000256" key="7">
    <source>
        <dbReference type="RuleBase" id="RU003477"/>
    </source>
</evidence>
<name>A0A4D6X1Q6_9FLOR</name>
<dbReference type="Gene3D" id="2.30.30.30">
    <property type="match status" value="1"/>
</dbReference>
<dbReference type="InterPro" id="IPR057264">
    <property type="entry name" value="Ribosomal_uL24_C"/>
</dbReference>
<comment type="function">
    <text evidence="1">One of two assembly initiator proteins, it binds directly to the 5'-end of the 23S rRNA, where it nucleates assembly of the 50S subunit.</text>
</comment>
<evidence type="ECO:0000256" key="4">
    <source>
        <dbReference type="ARBA" id="ARBA00023274"/>
    </source>
</evidence>
<dbReference type="EMBL" id="MK814742">
    <property type="protein sequence ID" value="QCI08961.1"/>
    <property type="molecule type" value="Genomic_DNA"/>
</dbReference>
<dbReference type="HAMAP" id="MF_01326_B">
    <property type="entry name" value="Ribosomal_uL24_B"/>
    <property type="match status" value="1"/>
</dbReference>
<dbReference type="GO" id="GO:0006412">
    <property type="term" value="P:translation"/>
    <property type="evidence" value="ECO:0007669"/>
    <property type="project" value="InterPro"/>
</dbReference>
<evidence type="ECO:0000256" key="6">
    <source>
        <dbReference type="ARBA" id="ARBA00035361"/>
    </source>
</evidence>
<evidence type="ECO:0000256" key="5">
    <source>
        <dbReference type="ARBA" id="ARBA00035282"/>
    </source>
</evidence>
<dbReference type="AlphaFoldDB" id="A0A4D6X1Q6"/>
<reference evidence="9" key="1">
    <citation type="journal article" date="2019" name="Mol. Phylogenet. Evol.">
        <title>Morphological evolution and classification of the red algal order Ceramiales inferred using plastid phylogenomics.</title>
        <authorList>
            <person name="Diaz-Tapia P."/>
            <person name="Pasella M.M."/>
            <person name="Verbruggen H."/>
            <person name="Maggs C.A."/>
        </authorList>
    </citation>
    <scope>NUCLEOTIDE SEQUENCE</scope>
    <source>
        <strain evidence="9">PD2766_6</strain>
    </source>
</reference>
<dbReference type="InterPro" id="IPR003256">
    <property type="entry name" value="Ribosomal_uL24"/>
</dbReference>